<evidence type="ECO:0000313" key="3">
    <source>
        <dbReference type="Proteomes" id="UP001218638"/>
    </source>
</evidence>
<name>A0AAF0CS06_9BACT</name>
<dbReference type="KEGG" id="slom:PXH66_08925"/>
<evidence type="ECO:0000313" key="2">
    <source>
        <dbReference type="EMBL" id="WED66971.1"/>
    </source>
</evidence>
<reference evidence="2" key="1">
    <citation type="submission" date="2023-03" db="EMBL/GenBank/DDBJ databases">
        <title>Lomoglobus Profundus gen. nov., sp. nov., a novel member of the phylum Verrucomicrobia, isolated from deep-marine sediment of South China Sea.</title>
        <authorList>
            <person name="Ahmad T."/>
            <person name="Ishaq S.E."/>
            <person name="Wang F."/>
        </authorList>
    </citation>
    <scope>NUCLEOTIDE SEQUENCE</scope>
    <source>
        <strain evidence="2">LMO-M01</strain>
    </source>
</reference>
<protein>
    <recommendedName>
        <fullName evidence="4">Heparin-sulfate lyase N-terminal domain-containing protein</fullName>
    </recommendedName>
</protein>
<evidence type="ECO:0000256" key="1">
    <source>
        <dbReference type="SAM" id="SignalP"/>
    </source>
</evidence>
<keyword evidence="1" id="KW-0732">Signal</keyword>
<keyword evidence="3" id="KW-1185">Reference proteome</keyword>
<accession>A0AAF0CS06</accession>
<evidence type="ECO:0008006" key="4">
    <source>
        <dbReference type="Google" id="ProtNLM"/>
    </source>
</evidence>
<proteinExistence type="predicted"/>
<gene>
    <name evidence="2" type="ORF">PXH66_08925</name>
</gene>
<sequence>MHFPFPLTRKILAVAALVASGSVVAQPSFEGPPPTRDVVASVPVRRAQYLARAQEMIDWRISRYAEIGLDKMDMATIAMKLTRDEDIAACDARVIELMKEPGTGPFWMFPTAMVAFAGRDKLSVEAREAIHEAWRTTRQLRGDTENHWVMYHTALYLMAELYPDESAAGWANGLSSAENRTEARGWLLDWMKLTTTIGQGEYNPTHYLGEYAIPMLMLASYADDPAMRQRGTMMLDWLFAELATVTLDGMPRGPNSRTDDTSVVERWYALATYFSWQLFGNVPVGEGFRGWGWGNYFSVLAENYEVPEVIYRLALDRDADTLQHDRARSRRIWRYSDEHMRPIYKTQYLREDYAVGSTQGGISDPIQSHVWDVTWAVDDPRGVHNTMFSMHPHSSGRVMQMFFTTYPEPMPIGVTSEGKPSYDSPDKLLGCSPYEQVVQDLDAVIALYDIAPDARFPHVNGFFSKDLEDVTEDASGWIFARGGDTYLAYRPLAPYHWVPHVSYPNSRDPEKTEPTGGRVLTSPHVKNGTILQAASVSEFASFADFQAAINALPLSYSLADEPTVTFTNLRGHVMHAKFGATPSIGGQPVDYAGWKLFEGTHLNSELGSRVLTISHGRLRRVLDFNTLSITDSVTP</sequence>
<dbReference type="RefSeq" id="WP_330929686.1">
    <property type="nucleotide sequence ID" value="NZ_CP119075.1"/>
</dbReference>
<dbReference type="EMBL" id="CP119075">
    <property type="protein sequence ID" value="WED66971.1"/>
    <property type="molecule type" value="Genomic_DNA"/>
</dbReference>
<dbReference type="Proteomes" id="UP001218638">
    <property type="component" value="Chromosome"/>
</dbReference>
<feature type="signal peptide" evidence="1">
    <location>
        <begin position="1"/>
        <end position="25"/>
    </location>
</feature>
<dbReference type="AlphaFoldDB" id="A0AAF0CS06"/>
<organism evidence="2 3">
    <name type="scientific">Synoicihabitans lomoniglobus</name>
    <dbReference type="NCBI Taxonomy" id="2909285"/>
    <lineage>
        <taxon>Bacteria</taxon>
        <taxon>Pseudomonadati</taxon>
        <taxon>Verrucomicrobiota</taxon>
        <taxon>Opitutia</taxon>
        <taxon>Opitutales</taxon>
        <taxon>Opitutaceae</taxon>
        <taxon>Synoicihabitans</taxon>
    </lineage>
</organism>
<feature type="chain" id="PRO_5041967402" description="Heparin-sulfate lyase N-terminal domain-containing protein" evidence="1">
    <location>
        <begin position="26"/>
        <end position="635"/>
    </location>
</feature>